<accession>A0A182FFS0</accession>
<dbReference type="AlphaFoldDB" id="A0A182FFS0"/>
<evidence type="ECO:0000313" key="3">
    <source>
        <dbReference type="Proteomes" id="UP000069272"/>
    </source>
</evidence>
<dbReference type="RefSeq" id="XP_035786165.1">
    <property type="nucleotide sequence ID" value="XM_035930272.1"/>
</dbReference>
<dbReference type="EnsemblMetazoa" id="AALB005362-RA">
    <property type="protein sequence ID" value="AALB005362-PA"/>
    <property type="gene ID" value="AALB005362"/>
</dbReference>
<evidence type="ECO:0000313" key="2">
    <source>
        <dbReference type="EnsemblMetazoa" id="AALB005362-PA"/>
    </source>
</evidence>
<protein>
    <submittedName>
        <fullName evidence="2">Uncharacterized protein</fullName>
    </submittedName>
</protein>
<name>A0A182FFS0_ANOAL</name>
<dbReference type="GeneID" id="118463605"/>
<sequence>MSTVPALNILGNIRDKKVIVECGGHVYSVPVEDMKDLPLSDFPSRSYYALEGDFNQPGIEPKDDGRKNEGKYVSSVQLKRTISDTSYTEASISDGGGDGDGAGKEYPYVCLSREPGAPGTASNVLSELKNDVTRLIDASIQKIEQTWSRETVDTRDVAEQATLDESPIEPETPAADVAGVESFLPPDDGDRQDEAGKSYREQNLLVLKSQPFRECTSRTRLKLLQEIQILVKRLKDMEKLE</sequence>
<feature type="compositionally biased region" description="Basic and acidic residues" evidence="1">
    <location>
        <begin position="188"/>
        <end position="200"/>
    </location>
</feature>
<dbReference type="OrthoDB" id="7737197at2759"/>
<dbReference type="Proteomes" id="UP000069272">
    <property type="component" value="Chromosome 3L"/>
</dbReference>
<organism evidence="2 3">
    <name type="scientific">Anopheles albimanus</name>
    <name type="common">New world malaria mosquito</name>
    <dbReference type="NCBI Taxonomy" id="7167"/>
    <lineage>
        <taxon>Eukaryota</taxon>
        <taxon>Metazoa</taxon>
        <taxon>Ecdysozoa</taxon>
        <taxon>Arthropoda</taxon>
        <taxon>Hexapoda</taxon>
        <taxon>Insecta</taxon>
        <taxon>Pterygota</taxon>
        <taxon>Neoptera</taxon>
        <taxon>Endopterygota</taxon>
        <taxon>Diptera</taxon>
        <taxon>Nematocera</taxon>
        <taxon>Culicoidea</taxon>
        <taxon>Culicidae</taxon>
        <taxon>Anophelinae</taxon>
        <taxon>Anopheles</taxon>
    </lineage>
</organism>
<proteinExistence type="predicted"/>
<keyword evidence="3" id="KW-1185">Reference proteome</keyword>
<feature type="region of interest" description="Disordered" evidence="1">
    <location>
        <begin position="161"/>
        <end position="200"/>
    </location>
</feature>
<reference evidence="2" key="2">
    <citation type="submission" date="2022-08" db="UniProtKB">
        <authorList>
            <consortium name="EnsemblMetazoa"/>
        </authorList>
    </citation>
    <scope>IDENTIFICATION</scope>
    <source>
        <strain evidence="2">STECLA/ALBI9_A</strain>
    </source>
</reference>
<dbReference type="VEuPathDB" id="VectorBase:AALB005362"/>
<evidence type="ECO:0000256" key="1">
    <source>
        <dbReference type="SAM" id="MobiDB-lite"/>
    </source>
</evidence>
<dbReference type="VEuPathDB" id="VectorBase:AALB20_031654"/>
<dbReference type="KEGG" id="aali:118463605"/>
<reference evidence="2 3" key="1">
    <citation type="journal article" date="2017" name="G3 (Bethesda)">
        <title>The Physical Genome Mapping of Anopheles albimanus Corrected Scaffold Misassemblies and Identified Interarm Rearrangements in Genus Anopheles.</title>
        <authorList>
            <person name="Artemov G.N."/>
            <person name="Peery A.N."/>
            <person name="Jiang X."/>
            <person name="Tu Z."/>
            <person name="Stegniy V.N."/>
            <person name="Sharakhova M.V."/>
            <person name="Sharakhov I.V."/>
        </authorList>
    </citation>
    <scope>NUCLEOTIDE SEQUENCE [LARGE SCALE GENOMIC DNA]</scope>
    <source>
        <strain evidence="2 3">ALBI9_A</strain>
    </source>
</reference>